<dbReference type="EMBL" id="CM046111">
    <property type="protein sequence ID" value="KAI8425337.1"/>
    <property type="molecule type" value="Genomic_DNA"/>
</dbReference>
<comment type="caution">
    <text evidence="1">The sequence shown here is derived from an EMBL/GenBank/DDBJ whole genome shotgun (WGS) entry which is preliminary data.</text>
</comment>
<gene>
    <name evidence="1" type="ORF">MSG28_007106</name>
</gene>
<protein>
    <submittedName>
        <fullName evidence="1">Uncharacterized protein</fullName>
    </submittedName>
</protein>
<dbReference type="Proteomes" id="UP001064048">
    <property type="component" value="Chromosome 11"/>
</dbReference>
<reference evidence="1 2" key="1">
    <citation type="journal article" date="2022" name="Genome Biol. Evol.">
        <title>The Spruce Budworm Genome: Reconstructing the Evolutionary History of Antifreeze Proteins.</title>
        <authorList>
            <person name="Beliveau C."/>
            <person name="Gagne P."/>
            <person name="Picq S."/>
            <person name="Vernygora O."/>
            <person name="Keeling C.I."/>
            <person name="Pinkney K."/>
            <person name="Doucet D."/>
            <person name="Wen F."/>
            <person name="Johnston J.S."/>
            <person name="Maaroufi H."/>
            <person name="Boyle B."/>
            <person name="Laroche J."/>
            <person name="Dewar K."/>
            <person name="Juretic N."/>
            <person name="Blackburn G."/>
            <person name="Nisole A."/>
            <person name="Brunet B."/>
            <person name="Brandao M."/>
            <person name="Lumley L."/>
            <person name="Duan J."/>
            <person name="Quan G."/>
            <person name="Lucarotti C.J."/>
            <person name="Roe A.D."/>
            <person name="Sperling F.A.H."/>
            <person name="Levesque R.C."/>
            <person name="Cusson M."/>
        </authorList>
    </citation>
    <scope>NUCLEOTIDE SEQUENCE [LARGE SCALE GENOMIC DNA]</scope>
    <source>
        <strain evidence="1">Glfc:IPQL:Cfum</strain>
    </source>
</reference>
<evidence type="ECO:0000313" key="1">
    <source>
        <dbReference type="EMBL" id="KAI8425337.1"/>
    </source>
</evidence>
<accession>A0ACC0JML1</accession>
<evidence type="ECO:0000313" key="2">
    <source>
        <dbReference type="Proteomes" id="UP001064048"/>
    </source>
</evidence>
<sequence length="431" mass="49137">MEGLPTGDVQGKYQKLASEYSKLRVHVKVLKKGVLDEQAKSNELRENLKEKEKLLRKGELEIDSLTFRNQQLTRRVSVLQDELEALQLKSTKKTKSKDDKPASTSSAPALDSGLLQEELQKKIIENAHYASELSDKVFELSQLKAALEDYQRHMSESDSKFKCEVAKLKNKNQELQFALEEAQKERLGGTPNKHVPSGSVASCNGDFLSEAGSLIGSEDALSSVDELHTAEQIGARAHTAEQENQKLRMEYELLQMENENLKLEIAKHISASQKRRGDGHDSGDFNFYSETSVDGEGRVTGLLGSMEVPFLLGHEIQTREDRMTTYFRNKMSELAAEREQLKSKTEHYVKECEMLRLRFEEMERDRETDAQTIEDKHKTISRLEEELHSTSHNYEQQMSVLTEHVGGLNDQLAAQHHQIEELQHQLSTRRK</sequence>
<name>A0ACC0JML1_CHOFU</name>
<proteinExistence type="predicted"/>
<keyword evidence="2" id="KW-1185">Reference proteome</keyword>
<organism evidence="1 2">
    <name type="scientific">Choristoneura fumiferana</name>
    <name type="common">Spruce budworm moth</name>
    <name type="synonym">Archips fumiferana</name>
    <dbReference type="NCBI Taxonomy" id="7141"/>
    <lineage>
        <taxon>Eukaryota</taxon>
        <taxon>Metazoa</taxon>
        <taxon>Ecdysozoa</taxon>
        <taxon>Arthropoda</taxon>
        <taxon>Hexapoda</taxon>
        <taxon>Insecta</taxon>
        <taxon>Pterygota</taxon>
        <taxon>Neoptera</taxon>
        <taxon>Endopterygota</taxon>
        <taxon>Lepidoptera</taxon>
        <taxon>Glossata</taxon>
        <taxon>Ditrysia</taxon>
        <taxon>Tortricoidea</taxon>
        <taxon>Tortricidae</taxon>
        <taxon>Tortricinae</taxon>
        <taxon>Choristoneura</taxon>
    </lineage>
</organism>